<dbReference type="CDD" id="cd06170">
    <property type="entry name" value="LuxR_C_like"/>
    <property type="match status" value="1"/>
</dbReference>
<comment type="caution">
    <text evidence="5">The sequence shown here is derived from an EMBL/GenBank/DDBJ whole genome shotgun (WGS) entry which is preliminary data.</text>
</comment>
<evidence type="ECO:0000259" key="4">
    <source>
        <dbReference type="PROSITE" id="PS50043"/>
    </source>
</evidence>
<evidence type="ECO:0000256" key="1">
    <source>
        <dbReference type="ARBA" id="ARBA00023015"/>
    </source>
</evidence>
<keyword evidence="3" id="KW-0804">Transcription</keyword>
<dbReference type="InterPro" id="IPR016032">
    <property type="entry name" value="Sig_transdc_resp-reg_C-effctor"/>
</dbReference>
<dbReference type="PANTHER" id="PTHR44688:SF16">
    <property type="entry name" value="DNA-BINDING TRANSCRIPTIONAL ACTIVATOR DEVR_DOSR"/>
    <property type="match status" value="1"/>
</dbReference>
<dbReference type="EMBL" id="BSEV01000018">
    <property type="protein sequence ID" value="GLK12730.1"/>
    <property type="molecule type" value="Genomic_DNA"/>
</dbReference>
<name>A0A9W6MG35_9ACTN</name>
<dbReference type="PROSITE" id="PS00622">
    <property type="entry name" value="HTH_LUXR_1"/>
    <property type="match status" value="1"/>
</dbReference>
<dbReference type="PROSITE" id="PS50043">
    <property type="entry name" value="HTH_LUXR_2"/>
    <property type="match status" value="1"/>
</dbReference>
<dbReference type="PRINTS" id="PR00038">
    <property type="entry name" value="HTHLUXR"/>
</dbReference>
<gene>
    <name evidence="5" type="ORF">GCM10017600_61400</name>
</gene>
<sequence>MRESSLRRLLSALRECERAAPGEDLFPRMLSALSTVVETDVVAYKVLDLRAGQVEQHPWPPVALPAELARNFTRLFSQHPFLASPGWPGGHDCPLRLSDLVTRQQWHSLDIYHEFYRPLGVEYQMMGVLGVQHGMLTGIGLNRVDSDFTDADLQLLEVALPHLSALLRAAHATAWLESALAALDALDDTAHGVLLLGPHATVKVANRLAHVLLTAHFPGRVRDGGPLPEEITAWLAAHRRTPEPGGPVPDYTVEHGGRRLTVRLVPYHSHGALLLSESTPPLSARESDVLRLVAGGRTSEGIARTLEISPRTVEKHLTNIYAKLGVTNRTEAAMRVFGRSP</sequence>
<reference evidence="5" key="2">
    <citation type="submission" date="2023-01" db="EMBL/GenBank/DDBJ databases">
        <authorList>
            <person name="Sun Q."/>
            <person name="Evtushenko L."/>
        </authorList>
    </citation>
    <scope>NUCLEOTIDE SEQUENCE</scope>
    <source>
        <strain evidence="5">VKM Ac-2007</strain>
    </source>
</reference>
<organism evidence="5 6">
    <name type="scientific">Streptosporangium carneum</name>
    <dbReference type="NCBI Taxonomy" id="47481"/>
    <lineage>
        <taxon>Bacteria</taxon>
        <taxon>Bacillati</taxon>
        <taxon>Actinomycetota</taxon>
        <taxon>Actinomycetes</taxon>
        <taxon>Streptosporangiales</taxon>
        <taxon>Streptosporangiaceae</taxon>
        <taxon>Streptosporangium</taxon>
    </lineage>
</organism>
<evidence type="ECO:0000256" key="2">
    <source>
        <dbReference type="ARBA" id="ARBA00023125"/>
    </source>
</evidence>
<evidence type="ECO:0000256" key="3">
    <source>
        <dbReference type="ARBA" id="ARBA00023163"/>
    </source>
</evidence>
<dbReference type="AlphaFoldDB" id="A0A9W6MG35"/>
<proteinExistence type="predicted"/>
<evidence type="ECO:0000313" key="5">
    <source>
        <dbReference type="EMBL" id="GLK12730.1"/>
    </source>
</evidence>
<dbReference type="Proteomes" id="UP001143474">
    <property type="component" value="Unassembled WGS sequence"/>
</dbReference>
<keyword evidence="2" id="KW-0238">DNA-binding</keyword>
<feature type="domain" description="HTH luxR-type" evidence="4">
    <location>
        <begin position="275"/>
        <end position="340"/>
    </location>
</feature>
<keyword evidence="6" id="KW-1185">Reference proteome</keyword>
<dbReference type="Pfam" id="PF00196">
    <property type="entry name" value="GerE"/>
    <property type="match status" value="1"/>
</dbReference>
<dbReference type="GO" id="GO:0006355">
    <property type="term" value="P:regulation of DNA-templated transcription"/>
    <property type="evidence" value="ECO:0007669"/>
    <property type="project" value="InterPro"/>
</dbReference>
<dbReference type="SUPFAM" id="SSF46894">
    <property type="entry name" value="C-terminal effector domain of the bipartite response regulators"/>
    <property type="match status" value="1"/>
</dbReference>
<dbReference type="Gene3D" id="1.10.10.10">
    <property type="entry name" value="Winged helix-like DNA-binding domain superfamily/Winged helix DNA-binding domain"/>
    <property type="match status" value="1"/>
</dbReference>
<reference evidence="5" key="1">
    <citation type="journal article" date="2014" name="Int. J. Syst. Evol. Microbiol.">
        <title>Complete genome sequence of Corynebacterium casei LMG S-19264T (=DSM 44701T), isolated from a smear-ripened cheese.</title>
        <authorList>
            <consortium name="US DOE Joint Genome Institute (JGI-PGF)"/>
            <person name="Walter F."/>
            <person name="Albersmeier A."/>
            <person name="Kalinowski J."/>
            <person name="Ruckert C."/>
        </authorList>
    </citation>
    <scope>NUCLEOTIDE SEQUENCE</scope>
    <source>
        <strain evidence="5">VKM Ac-2007</strain>
    </source>
</reference>
<dbReference type="InterPro" id="IPR000792">
    <property type="entry name" value="Tscrpt_reg_LuxR_C"/>
</dbReference>
<accession>A0A9W6MG35</accession>
<dbReference type="PANTHER" id="PTHR44688">
    <property type="entry name" value="DNA-BINDING TRANSCRIPTIONAL ACTIVATOR DEVR_DOSR"/>
    <property type="match status" value="1"/>
</dbReference>
<protein>
    <recommendedName>
        <fullName evidence="4">HTH luxR-type domain-containing protein</fullName>
    </recommendedName>
</protein>
<dbReference type="RefSeq" id="WP_271221047.1">
    <property type="nucleotide sequence ID" value="NZ_BAAAVD010000008.1"/>
</dbReference>
<dbReference type="GO" id="GO:0003677">
    <property type="term" value="F:DNA binding"/>
    <property type="evidence" value="ECO:0007669"/>
    <property type="project" value="UniProtKB-KW"/>
</dbReference>
<dbReference type="SMART" id="SM00421">
    <property type="entry name" value="HTH_LUXR"/>
    <property type="match status" value="1"/>
</dbReference>
<evidence type="ECO:0000313" key="6">
    <source>
        <dbReference type="Proteomes" id="UP001143474"/>
    </source>
</evidence>
<keyword evidence="1" id="KW-0805">Transcription regulation</keyword>
<dbReference type="InterPro" id="IPR036388">
    <property type="entry name" value="WH-like_DNA-bd_sf"/>
</dbReference>